<dbReference type="AlphaFoldDB" id="A0A166BZX7"/>
<evidence type="ECO:0000259" key="2">
    <source>
        <dbReference type="Pfam" id="PF24883"/>
    </source>
</evidence>
<dbReference type="PANTHER" id="PTHR10039">
    <property type="entry name" value="AMELOGENIN"/>
    <property type="match status" value="1"/>
</dbReference>
<dbReference type="Proteomes" id="UP000076532">
    <property type="component" value="Unassembled WGS sequence"/>
</dbReference>
<organism evidence="3 4">
    <name type="scientific">Athelia psychrophila</name>
    <dbReference type="NCBI Taxonomy" id="1759441"/>
    <lineage>
        <taxon>Eukaryota</taxon>
        <taxon>Fungi</taxon>
        <taxon>Dikarya</taxon>
        <taxon>Basidiomycota</taxon>
        <taxon>Agaricomycotina</taxon>
        <taxon>Agaricomycetes</taxon>
        <taxon>Agaricomycetidae</taxon>
        <taxon>Atheliales</taxon>
        <taxon>Atheliaceae</taxon>
        <taxon>Athelia</taxon>
    </lineage>
</organism>
<evidence type="ECO:0000313" key="3">
    <source>
        <dbReference type="EMBL" id="KZP13149.1"/>
    </source>
</evidence>
<feature type="domain" description="Nephrocystin 3-like N-terminal" evidence="2">
    <location>
        <begin position="66"/>
        <end position="176"/>
    </location>
</feature>
<dbReference type="InterPro" id="IPR027417">
    <property type="entry name" value="P-loop_NTPase"/>
</dbReference>
<name>A0A166BZX7_9AGAM</name>
<dbReference type="EMBL" id="KV417637">
    <property type="protein sequence ID" value="KZP13149.1"/>
    <property type="molecule type" value="Genomic_DNA"/>
</dbReference>
<proteinExistence type="predicted"/>
<dbReference type="SUPFAM" id="SSF52540">
    <property type="entry name" value="P-loop containing nucleoside triphosphate hydrolases"/>
    <property type="match status" value="1"/>
</dbReference>
<reference evidence="3 4" key="1">
    <citation type="journal article" date="2016" name="Mol. Biol. Evol.">
        <title>Comparative Genomics of Early-Diverging Mushroom-Forming Fungi Provides Insights into the Origins of Lignocellulose Decay Capabilities.</title>
        <authorList>
            <person name="Nagy L.G."/>
            <person name="Riley R."/>
            <person name="Tritt A."/>
            <person name="Adam C."/>
            <person name="Daum C."/>
            <person name="Floudas D."/>
            <person name="Sun H."/>
            <person name="Yadav J.S."/>
            <person name="Pangilinan J."/>
            <person name="Larsson K.H."/>
            <person name="Matsuura K."/>
            <person name="Barry K."/>
            <person name="Labutti K."/>
            <person name="Kuo R."/>
            <person name="Ohm R.A."/>
            <person name="Bhattacharya S.S."/>
            <person name="Shirouzu T."/>
            <person name="Yoshinaga Y."/>
            <person name="Martin F.M."/>
            <person name="Grigoriev I.V."/>
            <person name="Hibbett D.S."/>
        </authorList>
    </citation>
    <scope>NUCLEOTIDE SEQUENCE [LARGE SCALE GENOMIC DNA]</scope>
    <source>
        <strain evidence="3 4">CBS 109695</strain>
    </source>
</reference>
<dbReference type="InterPro" id="IPR056884">
    <property type="entry name" value="NPHP3-like_N"/>
</dbReference>
<evidence type="ECO:0000313" key="4">
    <source>
        <dbReference type="Proteomes" id="UP000076532"/>
    </source>
</evidence>
<keyword evidence="1" id="KW-0677">Repeat</keyword>
<keyword evidence="4" id="KW-1185">Reference proteome</keyword>
<dbReference type="Pfam" id="PF24883">
    <property type="entry name" value="NPHP3_N"/>
    <property type="match status" value="1"/>
</dbReference>
<accession>A0A166BZX7</accession>
<protein>
    <recommendedName>
        <fullName evidence="2">Nephrocystin 3-like N-terminal domain-containing protein</fullName>
    </recommendedName>
</protein>
<dbReference type="PANTHER" id="PTHR10039:SF16">
    <property type="entry name" value="GPI INOSITOL-DEACYLASE"/>
    <property type="match status" value="1"/>
</dbReference>
<dbReference type="STRING" id="436010.A0A166BZX7"/>
<dbReference type="OrthoDB" id="448455at2759"/>
<dbReference type="Gene3D" id="3.40.50.300">
    <property type="entry name" value="P-loop containing nucleotide triphosphate hydrolases"/>
    <property type="match status" value="1"/>
</dbReference>
<sequence length="190" mass="21045">MSSASPVFNTTHVGGNAQVTNVNGDFNVVQNVYPITPDQEHRIYQWLGAPDSSGNFHTAQEKHHEQTGTWFIEGEEYRTWKETPKSALWVYGTPGCGKTIICSTVIEKIRAECGTDPSSACAYFFFDSRDAQTDLSLHNKLIRSIIRQLSHQSSGCPASLVELYGGGHEQPSITSLELTLQKILDGFEHV</sequence>
<evidence type="ECO:0000256" key="1">
    <source>
        <dbReference type="ARBA" id="ARBA00022737"/>
    </source>
</evidence>
<gene>
    <name evidence="3" type="ORF">FIBSPDRAFT_869589</name>
</gene>